<evidence type="ECO:0000313" key="1">
    <source>
        <dbReference type="EMBL" id="AGB49137.1"/>
    </source>
</evidence>
<gene>
    <name evidence="1" type="ordered locus">Metho_0894</name>
</gene>
<dbReference type="Proteomes" id="UP000010866">
    <property type="component" value="Chromosome"/>
</dbReference>
<protein>
    <submittedName>
        <fullName evidence="1">MORN repeat protein</fullName>
    </submittedName>
</protein>
<proteinExistence type="predicted"/>
<keyword evidence="2" id="KW-1185">Reference proteome</keyword>
<accession>L0KUL4</accession>
<evidence type="ECO:0000313" key="2">
    <source>
        <dbReference type="Proteomes" id="UP000010866"/>
    </source>
</evidence>
<dbReference type="KEGG" id="mhz:Metho_0894"/>
<reference evidence="2" key="1">
    <citation type="submission" date="2012-02" db="EMBL/GenBank/DDBJ databases">
        <title>Complete sequence of chromosome of Methanomethylovorans hollandica DSM 15978.</title>
        <authorList>
            <person name="Lucas S."/>
            <person name="Copeland A."/>
            <person name="Lapidus A."/>
            <person name="Glavina del Rio T."/>
            <person name="Dalin E."/>
            <person name="Tice H."/>
            <person name="Bruce D."/>
            <person name="Goodwin L."/>
            <person name="Pitluck S."/>
            <person name="Peters L."/>
            <person name="Mikhailova N."/>
            <person name="Held B."/>
            <person name="Kyrpides N."/>
            <person name="Mavromatis K."/>
            <person name="Ivanova N."/>
            <person name="Brettin T."/>
            <person name="Detter J.C."/>
            <person name="Han C."/>
            <person name="Larimer F."/>
            <person name="Land M."/>
            <person name="Hauser L."/>
            <person name="Markowitz V."/>
            <person name="Cheng J.-F."/>
            <person name="Hugenholtz P."/>
            <person name="Woyke T."/>
            <person name="Wu D."/>
            <person name="Spring S."/>
            <person name="Schroeder M."/>
            <person name="Brambilla E."/>
            <person name="Klenk H.-P."/>
            <person name="Eisen J.A."/>
        </authorList>
    </citation>
    <scope>NUCLEOTIDE SEQUENCE [LARGE SCALE GENOMIC DNA]</scope>
    <source>
        <strain evidence="2">DSM 15978 / NBRC 107637 / DMS1</strain>
    </source>
</reference>
<dbReference type="STRING" id="867904.Metho_0894"/>
<dbReference type="HOGENOM" id="CLU_147143_0_0_2"/>
<dbReference type="RefSeq" id="WP_015324304.1">
    <property type="nucleotide sequence ID" value="NC_019977.1"/>
</dbReference>
<sequence precursor="true">MNLKWLIVAILLIAVAASGCGDKDTETYETEDGQKVQVTTGDEDGWCPVGTSWKTSNPTTGEEVSMVYTGTKEIDGISMCVMEYKSTNPDDEVARVEYIFSEDSETFSWKSYYENGTIQSEMTMKDGKMTMVDENGQITEYESNQ</sequence>
<name>L0KUL4_METHD</name>
<organism evidence="1 2">
    <name type="scientific">Methanomethylovorans hollandica (strain DSM 15978 / NBRC 107637 / DMS1)</name>
    <dbReference type="NCBI Taxonomy" id="867904"/>
    <lineage>
        <taxon>Archaea</taxon>
        <taxon>Methanobacteriati</taxon>
        <taxon>Methanobacteriota</taxon>
        <taxon>Stenosarchaea group</taxon>
        <taxon>Methanomicrobia</taxon>
        <taxon>Methanosarcinales</taxon>
        <taxon>Methanosarcinaceae</taxon>
        <taxon>Methanomethylovorans</taxon>
    </lineage>
</organism>
<dbReference type="AlphaFoldDB" id="L0KUL4"/>
<dbReference type="GeneID" id="14408268"/>
<dbReference type="OrthoDB" id="133276at2157"/>
<dbReference type="EMBL" id="CP003362">
    <property type="protein sequence ID" value="AGB49137.1"/>
    <property type="molecule type" value="Genomic_DNA"/>
</dbReference>
<dbReference type="PROSITE" id="PS51257">
    <property type="entry name" value="PROKAR_LIPOPROTEIN"/>
    <property type="match status" value="1"/>
</dbReference>